<dbReference type="Gene3D" id="3.20.20.140">
    <property type="entry name" value="Metal-dependent hydrolases"/>
    <property type="match status" value="1"/>
</dbReference>
<dbReference type="PANTHER" id="PTHR36928:SF1">
    <property type="entry name" value="PHOSPHATASE YCDX-RELATED"/>
    <property type="match status" value="1"/>
</dbReference>
<dbReference type="Proteomes" id="UP000807825">
    <property type="component" value="Unassembled WGS sequence"/>
</dbReference>
<dbReference type="GO" id="GO:0008270">
    <property type="term" value="F:zinc ion binding"/>
    <property type="evidence" value="ECO:0007669"/>
    <property type="project" value="TreeGrafter"/>
</dbReference>
<accession>A0A9D6V3P4</accession>
<feature type="domain" description="Polymerase/histidinol phosphatase N-terminal" evidence="1">
    <location>
        <begin position="2"/>
        <end position="75"/>
    </location>
</feature>
<sequence>MIDFHTHTLLSDGVLIPSEQVRRASHIGYRAIGLTDHVDGSNLETVVPRIAKVAAELNKYQDVFVVPGAEITHAPPGQISELVAEARKLGAIIVIVHGETPSEPVAAGTNLAGIEAGADILAHPGFITADEARLAAQRGVFLEITYRAGHSMTNGHVARIAMIAGARLVINTDTHSPENMITRETAFRVLVGAGLTEAQARAAYKNNEELLEVLKQRFAAKKK</sequence>
<dbReference type="InterPro" id="IPR050243">
    <property type="entry name" value="PHP_phosphatase"/>
</dbReference>
<evidence type="ECO:0000313" key="2">
    <source>
        <dbReference type="EMBL" id="MBI5251510.1"/>
    </source>
</evidence>
<dbReference type="SMART" id="SM00481">
    <property type="entry name" value="POLIIIAc"/>
    <property type="match status" value="1"/>
</dbReference>
<dbReference type="GO" id="GO:0005829">
    <property type="term" value="C:cytosol"/>
    <property type="evidence" value="ECO:0007669"/>
    <property type="project" value="TreeGrafter"/>
</dbReference>
<dbReference type="InterPro" id="IPR016195">
    <property type="entry name" value="Pol/histidinol_Pase-like"/>
</dbReference>
<proteinExistence type="predicted"/>
<name>A0A9D6V3P4_9BACT</name>
<organism evidence="2 3">
    <name type="scientific">Desulfomonile tiedjei</name>
    <dbReference type="NCBI Taxonomy" id="2358"/>
    <lineage>
        <taxon>Bacteria</taxon>
        <taxon>Pseudomonadati</taxon>
        <taxon>Thermodesulfobacteriota</taxon>
        <taxon>Desulfomonilia</taxon>
        <taxon>Desulfomonilales</taxon>
        <taxon>Desulfomonilaceae</taxon>
        <taxon>Desulfomonile</taxon>
    </lineage>
</organism>
<dbReference type="GO" id="GO:0042578">
    <property type="term" value="F:phosphoric ester hydrolase activity"/>
    <property type="evidence" value="ECO:0007669"/>
    <property type="project" value="TreeGrafter"/>
</dbReference>
<evidence type="ECO:0000313" key="3">
    <source>
        <dbReference type="Proteomes" id="UP000807825"/>
    </source>
</evidence>
<dbReference type="InterPro" id="IPR003141">
    <property type="entry name" value="Pol/His_phosphatase_N"/>
</dbReference>
<reference evidence="2" key="1">
    <citation type="submission" date="2020-07" db="EMBL/GenBank/DDBJ databases">
        <title>Huge and variable diversity of episymbiotic CPR bacteria and DPANN archaea in groundwater ecosystems.</title>
        <authorList>
            <person name="He C.Y."/>
            <person name="Keren R."/>
            <person name="Whittaker M."/>
            <person name="Farag I.F."/>
            <person name="Doudna J."/>
            <person name="Cate J.H.D."/>
            <person name="Banfield J.F."/>
        </authorList>
    </citation>
    <scope>NUCLEOTIDE SEQUENCE</scope>
    <source>
        <strain evidence="2">NC_groundwater_1664_Pr3_B-0.1um_52_9</strain>
    </source>
</reference>
<protein>
    <submittedName>
        <fullName evidence="2">Histidinol phosphate phosphatase domain-containing protein</fullName>
    </submittedName>
</protein>
<gene>
    <name evidence="2" type="ORF">HY912_18630</name>
</gene>
<dbReference type="EMBL" id="JACRDE010000490">
    <property type="protein sequence ID" value="MBI5251510.1"/>
    <property type="molecule type" value="Genomic_DNA"/>
</dbReference>
<dbReference type="CDD" id="cd07432">
    <property type="entry name" value="PHP_HisPPase"/>
    <property type="match status" value="1"/>
</dbReference>
<dbReference type="SUPFAM" id="SSF89550">
    <property type="entry name" value="PHP domain-like"/>
    <property type="match status" value="1"/>
</dbReference>
<dbReference type="NCBIfam" id="NF004981">
    <property type="entry name" value="PRK06361.1"/>
    <property type="match status" value="1"/>
</dbReference>
<dbReference type="AlphaFoldDB" id="A0A9D6V3P4"/>
<comment type="caution">
    <text evidence="2">The sequence shown here is derived from an EMBL/GenBank/DDBJ whole genome shotgun (WGS) entry which is preliminary data.</text>
</comment>
<evidence type="ECO:0000259" key="1">
    <source>
        <dbReference type="SMART" id="SM00481"/>
    </source>
</evidence>
<dbReference type="PANTHER" id="PTHR36928">
    <property type="entry name" value="PHOSPHATASE YCDX-RELATED"/>
    <property type="match status" value="1"/>
</dbReference>